<dbReference type="Proteomes" id="UP001157947">
    <property type="component" value="Unassembled WGS sequence"/>
</dbReference>
<comment type="caution">
    <text evidence="1">The sequence shown here is derived from an EMBL/GenBank/DDBJ whole genome shotgun (WGS) entry which is preliminary data.</text>
</comment>
<proteinExistence type="predicted"/>
<keyword evidence="2" id="KW-1185">Reference proteome</keyword>
<name>A0AA45WN53_9AQUI</name>
<organism evidence="1 2">
    <name type="scientific">Venenivibrio stagnispumantis</name>
    <dbReference type="NCBI Taxonomy" id="407998"/>
    <lineage>
        <taxon>Bacteria</taxon>
        <taxon>Pseudomonadati</taxon>
        <taxon>Aquificota</taxon>
        <taxon>Aquificia</taxon>
        <taxon>Aquificales</taxon>
        <taxon>Hydrogenothermaceae</taxon>
        <taxon>Venenivibrio</taxon>
    </lineage>
</organism>
<gene>
    <name evidence="1" type="ORF">SAMN06264868_11417</name>
</gene>
<dbReference type="Gene3D" id="3.20.20.140">
    <property type="entry name" value="Metal-dependent hydrolases"/>
    <property type="match status" value="1"/>
</dbReference>
<dbReference type="InterPro" id="IPR016195">
    <property type="entry name" value="Pol/histidinol_Pase-like"/>
</dbReference>
<sequence>MEINQIDFVLITDHNNSDYKYFEDEKIFAGEERNTEDGRLLLLGNKIPVISHPNNFEFEHYRWKGEFKKDYLYEIINIKDIVVWNKLITGLSLIKNLLIFPITRNIIHKWNSLIPADKWIELYFNRAKGLKIIGGTDLHIKVVYQERTHGLMIPSYKSGFKWLINIVYSTHPIENKDQLLNALKNGNLYISLKQNFFNIWAEKDNKIYILGEEIPLDSNIYFEFNKKKKVAILKKDNIPVLITEKDYFKYKAKEKGDYHLELYEYDFKLFGYYFGFRLIGITNFFKVV</sequence>
<reference evidence="1" key="1">
    <citation type="submission" date="2017-05" db="EMBL/GenBank/DDBJ databases">
        <authorList>
            <person name="Varghese N."/>
            <person name="Submissions S."/>
        </authorList>
    </citation>
    <scope>NUCLEOTIDE SEQUENCE</scope>
    <source>
        <strain evidence="1">DSM 18763</strain>
    </source>
</reference>
<accession>A0AA45WN53</accession>
<dbReference type="RefSeq" id="WP_265134740.1">
    <property type="nucleotide sequence ID" value="NZ_FXTX01000014.1"/>
</dbReference>
<dbReference type="EMBL" id="FXTX01000014">
    <property type="protein sequence ID" value="SMP15796.1"/>
    <property type="molecule type" value="Genomic_DNA"/>
</dbReference>
<protein>
    <submittedName>
        <fullName evidence="1">Uncharacterized protein</fullName>
    </submittedName>
</protein>
<evidence type="ECO:0000313" key="1">
    <source>
        <dbReference type="EMBL" id="SMP15796.1"/>
    </source>
</evidence>
<dbReference type="AlphaFoldDB" id="A0AA45WN53"/>
<dbReference type="SUPFAM" id="SSF89550">
    <property type="entry name" value="PHP domain-like"/>
    <property type="match status" value="1"/>
</dbReference>
<evidence type="ECO:0000313" key="2">
    <source>
        <dbReference type="Proteomes" id="UP001157947"/>
    </source>
</evidence>